<feature type="binding site" evidence="4 6">
    <location>
        <position position="109"/>
    </location>
    <ligand>
        <name>substrate</name>
    </ligand>
</feature>
<dbReference type="InterPro" id="IPR020094">
    <property type="entry name" value="TruA/RsuA/RluB/E/F_N"/>
</dbReference>
<evidence type="ECO:0000256" key="2">
    <source>
        <dbReference type="ARBA" id="ARBA00022694"/>
    </source>
</evidence>
<dbReference type="FunFam" id="3.30.70.580:FF:000001">
    <property type="entry name" value="tRNA pseudouridine synthase A"/>
    <property type="match status" value="1"/>
</dbReference>
<evidence type="ECO:0000256" key="3">
    <source>
        <dbReference type="ARBA" id="ARBA00023235"/>
    </source>
</evidence>
<dbReference type="HAMAP" id="MF_00171">
    <property type="entry name" value="TruA"/>
    <property type="match status" value="1"/>
</dbReference>
<evidence type="ECO:0000256" key="7">
    <source>
        <dbReference type="RuleBase" id="RU003792"/>
    </source>
</evidence>
<dbReference type="PANTHER" id="PTHR11142:SF0">
    <property type="entry name" value="TRNA PSEUDOURIDINE SYNTHASE-LIKE 1"/>
    <property type="match status" value="1"/>
</dbReference>
<dbReference type="Gene3D" id="3.30.70.660">
    <property type="entry name" value="Pseudouridine synthase I, catalytic domain, C-terminal subdomain"/>
    <property type="match status" value="1"/>
</dbReference>
<evidence type="ECO:0000256" key="6">
    <source>
        <dbReference type="PIRSR" id="PIRSR001430-2"/>
    </source>
</evidence>
<dbReference type="AlphaFoldDB" id="A0A1T2L6T3"/>
<dbReference type="InterPro" id="IPR020095">
    <property type="entry name" value="PsdUridine_synth_TruA_C"/>
</dbReference>
<feature type="active site" description="Nucleophile" evidence="4 5">
    <location>
        <position position="51"/>
    </location>
</feature>
<keyword evidence="2 4" id="KW-0819">tRNA processing</keyword>
<comment type="subunit">
    <text evidence="4">Homodimer.</text>
</comment>
<comment type="function">
    <text evidence="4">Formation of pseudouridine at positions 38, 39 and 40 in the anticodon stem and loop of transfer RNAs.</text>
</comment>
<evidence type="ECO:0000256" key="4">
    <source>
        <dbReference type="HAMAP-Rule" id="MF_00171"/>
    </source>
</evidence>
<dbReference type="GO" id="GO:0003723">
    <property type="term" value="F:RNA binding"/>
    <property type="evidence" value="ECO:0007669"/>
    <property type="project" value="InterPro"/>
</dbReference>
<dbReference type="Proteomes" id="UP000191110">
    <property type="component" value="Unassembled WGS sequence"/>
</dbReference>
<keyword evidence="10" id="KW-1185">Reference proteome</keyword>
<evidence type="ECO:0000256" key="5">
    <source>
        <dbReference type="PIRSR" id="PIRSR001430-1"/>
    </source>
</evidence>
<proteinExistence type="inferred from homology"/>
<dbReference type="EC" id="5.4.99.12" evidence="4"/>
<evidence type="ECO:0000259" key="8">
    <source>
        <dbReference type="Pfam" id="PF01416"/>
    </source>
</evidence>
<dbReference type="GO" id="GO:0031119">
    <property type="term" value="P:tRNA pseudouridine synthesis"/>
    <property type="evidence" value="ECO:0007669"/>
    <property type="project" value="UniProtKB-UniRule"/>
</dbReference>
<accession>A0A1T2L6T3</accession>
<dbReference type="NCBIfam" id="TIGR00071">
    <property type="entry name" value="hisT_truA"/>
    <property type="match status" value="1"/>
</dbReference>
<dbReference type="PIRSF" id="PIRSF001430">
    <property type="entry name" value="tRNA_psdUrid_synth"/>
    <property type="match status" value="1"/>
</dbReference>
<dbReference type="InterPro" id="IPR020103">
    <property type="entry name" value="PsdUridine_synth_cat_dom_sf"/>
</dbReference>
<evidence type="ECO:0000256" key="1">
    <source>
        <dbReference type="ARBA" id="ARBA00009375"/>
    </source>
</evidence>
<reference evidence="9 10" key="1">
    <citation type="submission" date="2016-11" db="EMBL/GenBank/DDBJ databases">
        <title>Mixed transmission modes and dynamic genome evolution in an obligate animal-bacterial symbiosis.</title>
        <authorList>
            <person name="Russell S.L."/>
            <person name="Corbett-Detig R.B."/>
            <person name="Cavanaugh C.M."/>
        </authorList>
    </citation>
    <scope>NUCLEOTIDE SEQUENCE [LARGE SCALE GENOMIC DNA]</scope>
    <source>
        <strain evidence="9">Sveles-Q1</strain>
    </source>
</reference>
<evidence type="ECO:0000313" key="9">
    <source>
        <dbReference type="EMBL" id="OOZ40818.1"/>
    </source>
</evidence>
<feature type="domain" description="Pseudouridine synthase I TruA alpha/beta" evidence="8">
    <location>
        <begin position="8"/>
        <end position="102"/>
    </location>
</feature>
<dbReference type="InterPro" id="IPR001406">
    <property type="entry name" value="PsdUridine_synth_TruA"/>
</dbReference>
<organism evidence="9 10">
    <name type="scientific">Solemya pervernicosa gill symbiont</name>
    <dbReference type="NCBI Taxonomy" id="642797"/>
    <lineage>
        <taxon>Bacteria</taxon>
        <taxon>Pseudomonadati</taxon>
        <taxon>Pseudomonadota</taxon>
        <taxon>Gammaproteobacteria</taxon>
        <taxon>sulfur-oxidizing symbionts</taxon>
    </lineage>
</organism>
<comment type="catalytic activity">
    <reaction evidence="4 7">
        <text>uridine(38/39/40) in tRNA = pseudouridine(38/39/40) in tRNA</text>
        <dbReference type="Rhea" id="RHEA:22376"/>
        <dbReference type="Rhea" id="RHEA-COMP:10085"/>
        <dbReference type="Rhea" id="RHEA-COMP:10087"/>
        <dbReference type="ChEBI" id="CHEBI:65314"/>
        <dbReference type="ChEBI" id="CHEBI:65315"/>
        <dbReference type="EC" id="5.4.99.12"/>
    </reaction>
</comment>
<sequence>MKIALGIEYNGSSFHGWQRQRSVPSVQESIEAALTKVANHPIVVVCAGRTDAEVHATGQVIHFESDAERRERAWMLGSNANLPDGVSVTWAQRVSDDFHARFSATGRRYRYVILNRDSRPGVMSGRVSWIYAPLDANRMHRAAQALLGECDFTSFRAQGCQSNTPWRRLDEIKVTRSGDFVVIEVEANAFLHHMVRNIAGVLIAIGSGDQSVEWAAEVLALRDRTQAGVTAPPHGLYLVKVRYPEQFAIPDSGSGPLLL</sequence>
<dbReference type="PANTHER" id="PTHR11142">
    <property type="entry name" value="PSEUDOURIDYLATE SYNTHASE"/>
    <property type="match status" value="1"/>
</dbReference>
<dbReference type="SUPFAM" id="SSF55120">
    <property type="entry name" value="Pseudouridine synthase"/>
    <property type="match status" value="1"/>
</dbReference>
<dbReference type="CDD" id="cd02570">
    <property type="entry name" value="PseudoU_synth_EcTruA"/>
    <property type="match status" value="1"/>
</dbReference>
<dbReference type="OrthoDB" id="9811823at2"/>
<evidence type="ECO:0000313" key="10">
    <source>
        <dbReference type="Proteomes" id="UP000191110"/>
    </source>
</evidence>
<comment type="caution">
    <text evidence="9">The sequence shown here is derived from an EMBL/GenBank/DDBJ whole genome shotgun (WGS) entry which is preliminary data.</text>
</comment>
<dbReference type="InterPro" id="IPR020097">
    <property type="entry name" value="PsdUridine_synth_TruA_a/b_dom"/>
</dbReference>
<dbReference type="GO" id="GO:0160147">
    <property type="term" value="F:tRNA pseudouridine(38-40) synthase activity"/>
    <property type="evidence" value="ECO:0007669"/>
    <property type="project" value="UniProtKB-EC"/>
</dbReference>
<protein>
    <recommendedName>
        <fullName evidence="4">tRNA pseudouridine synthase A</fullName>
        <ecNumber evidence="4">5.4.99.12</ecNumber>
    </recommendedName>
    <alternativeName>
        <fullName evidence="4">tRNA pseudouridine(38-40) synthase</fullName>
    </alternativeName>
    <alternativeName>
        <fullName evidence="4">tRNA pseudouridylate synthase I</fullName>
    </alternativeName>
    <alternativeName>
        <fullName evidence="4">tRNA-uridine isomerase I</fullName>
    </alternativeName>
</protein>
<feature type="domain" description="Pseudouridine synthase I TruA alpha/beta" evidence="8">
    <location>
        <begin position="142"/>
        <end position="244"/>
    </location>
</feature>
<comment type="similarity">
    <text evidence="1 4 7">Belongs to the tRNA pseudouridine synthase TruA family.</text>
</comment>
<name>A0A1T2L6T3_9GAMM</name>
<dbReference type="EMBL" id="MPRL01000017">
    <property type="protein sequence ID" value="OOZ40818.1"/>
    <property type="molecule type" value="Genomic_DNA"/>
</dbReference>
<dbReference type="Gene3D" id="3.30.70.580">
    <property type="entry name" value="Pseudouridine synthase I, catalytic domain, N-terminal subdomain"/>
    <property type="match status" value="1"/>
</dbReference>
<keyword evidence="3 4" id="KW-0413">Isomerase</keyword>
<gene>
    <name evidence="4" type="primary">truA</name>
    <name evidence="9" type="ORF">BOW53_06260</name>
</gene>
<dbReference type="Pfam" id="PF01416">
    <property type="entry name" value="PseudoU_synth_1"/>
    <property type="match status" value="2"/>
</dbReference>
<dbReference type="RefSeq" id="WP_078483233.1">
    <property type="nucleotide sequence ID" value="NZ_MPRL01000017.1"/>
</dbReference>
<comment type="caution">
    <text evidence="4">Lacks conserved residue(s) required for the propagation of feature annotation.</text>
</comment>